<name>A0A3N0X7K4_9FLAO</name>
<gene>
    <name evidence="1" type="ORF">EGH73_09850</name>
</gene>
<comment type="caution">
    <text evidence="1">The sequence shown here is derived from an EMBL/GenBank/DDBJ whole genome shotgun (WGS) entry which is preliminary data.</text>
</comment>
<reference evidence="2" key="2">
    <citation type="submission" date="2018-11" db="EMBL/GenBank/DDBJ databases">
        <title>Proposal to divide the Flavobacteriaceae and reorganize its genera based on Amino Acid Identity values calculated from whole genome sequences.</title>
        <authorList>
            <person name="Nicholson A.C."/>
            <person name="Gulvik C.A."/>
            <person name="Whitney A.M."/>
            <person name="Humrighouse B.W."/>
            <person name="Bell M."/>
            <person name="Holmes B."/>
            <person name="Steigerwalt A."/>
            <person name="Villarma A."/>
            <person name="Sheth M."/>
            <person name="Batra D."/>
            <person name="Pryor J."/>
            <person name="Bernardet J.-F."/>
            <person name="Hugo C."/>
            <person name="Kampfer P."/>
            <person name="Newman J."/>
            <person name="Mcquiston J."/>
        </authorList>
    </citation>
    <scope>NUCLEOTIDE SEQUENCE [LARGE SCALE GENOMIC DNA]</scope>
    <source>
        <strain evidence="2">DSM 22165</strain>
    </source>
</reference>
<proteinExistence type="predicted"/>
<organism evidence="1 2">
    <name type="scientific">Epilithonimonas hominis</name>
    <dbReference type="NCBI Taxonomy" id="420404"/>
    <lineage>
        <taxon>Bacteria</taxon>
        <taxon>Pseudomonadati</taxon>
        <taxon>Bacteroidota</taxon>
        <taxon>Flavobacteriia</taxon>
        <taxon>Flavobacteriales</taxon>
        <taxon>Weeksellaceae</taxon>
        <taxon>Chryseobacterium group</taxon>
        <taxon>Epilithonimonas</taxon>
    </lineage>
</organism>
<evidence type="ECO:0000313" key="1">
    <source>
        <dbReference type="EMBL" id="ROI13135.1"/>
    </source>
</evidence>
<protein>
    <submittedName>
        <fullName evidence="1">Uncharacterized protein</fullName>
    </submittedName>
</protein>
<reference evidence="2" key="1">
    <citation type="submission" date="2018-11" db="EMBL/GenBank/DDBJ databases">
        <title>Proposal to divide the Flavobacteriaceae and reorganize its genera based on Amino Acid Identity values calculated from whole genome sequences.</title>
        <authorList>
            <person name="Nicholson A.C."/>
            <person name="Gulvik C.A."/>
            <person name="Whitney A.M."/>
            <person name="Humrighouse B.W."/>
            <person name="Bell M."/>
            <person name="Holmes B."/>
            <person name="Steigerwalt A."/>
            <person name="Villarma A."/>
            <person name="Sheth M."/>
            <person name="Batra D."/>
            <person name="Pryor J."/>
            <person name="Bernardet J.-F."/>
            <person name="Hugo C."/>
            <person name="Kampfer P."/>
            <person name="Newman J."/>
            <person name="Mcquiston J.R."/>
        </authorList>
    </citation>
    <scope>NUCLEOTIDE SEQUENCE [LARGE SCALE GENOMIC DNA]</scope>
    <source>
        <strain evidence="2">DSM 22165</strain>
    </source>
</reference>
<dbReference type="Proteomes" id="UP000267623">
    <property type="component" value="Unassembled WGS sequence"/>
</dbReference>
<sequence length="144" mass="17298">MATKTTNKLKTLFLNLNLDGLLTLKTDNPRFVDEFNDTVNEASIMKFQKEFISLFDEKYFCIRFFYVYDWLQFRKRFEISATDSEKFEKTVQLIKPLYGVKVYYEKVSKEHFTDIILFLREFASLCHIDISLNDINNIIENRYP</sequence>
<accession>A0A3N0X7K4</accession>
<dbReference type="RefSeq" id="WP_123281691.1">
    <property type="nucleotide sequence ID" value="NZ_RJTU01000062.1"/>
</dbReference>
<dbReference type="EMBL" id="RJTU01000062">
    <property type="protein sequence ID" value="ROI13135.1"/>
    <property type="molecule type" value="Genomic_DNA"/>
</dbReference>
<evidence type="ECO:0000313" key="2">
    <source>
        <dbReference type="Proteomes" id="UP000267623"/>
    </source>
</evidence>
<dbReference type="AlphaFoldDB" id="A0A3N0X7K4"/>